<name>A0ABY7ZME8_9ACTN</name>
<evidence type="ECO:0000313" key="2">
    <source>
        <dbReference type="Proteomes" id="UP001219605"/>
    </source>
</evidence>
<accession>A0ABY7ZME8</accession>
<organism evidence="1 2">
    <name type="scientific">Micromonospora cathayae</name>
    <dbReference type="NCBI Taxonomy" id="3028804"/>
    <lineage>
        <taxon>Bacteria</taxon>
        <taxon>Bacillati</taxon>
        <taxon>Actinomycetota</taxon>
        <taxon>Actinomycetes</taxon>
        <taxon>Micromonosporales</taxon>
        <taxon>Micromonosporaceae</taxon>
        <taxon>Micromonospora</taxon>
    </lineage>
</organism>
<proteinExistence type="predicted"/>
<reference evidence="1 2" key="1">
    <citation type="submission" date="2023-02" db="EMBL/GenBank/DDBJ databases">
        <authorList>
            <person name="Mo P."/>
        </authorList>
    </citation>
    <scope>NUCLEOTIDE SEQUENCE [LARGE SCALE GENOMIC DNA]</scope>
    <source>
        <strain evidence="1 2">HUAS 3</strain>
    </source>
</reference>
<sequence>MPRSDQFRDQPHAWRTVSRHLTSEGQVRYQRCRCGRWRVVLDGPSTAAEVGRPSEVGRT</sequence>
<protein>
    <submittedName>
        <fullName evidence="1">Uncharacterized protein</fullName>
    </submittedName>
</protein>
<dbReference type="RefSeq" id="WP_275030765.1">
    <property type="nucleotide sequence ID" value="NZ_CP118615.1"/>
</dbReference>
<dbReference type="EMBL" id="CP118615">
    <property type="protein sequence ID" value="WDZ84202.1"/>
    <property type="molecule type" value="Genomic_DNA"/>
</dbReference>
<gene>
    <name evidence="1" type="ORF">PVK37_27695</name>
</gene>
<keyword evidence="2" id="KW-1185">Reference proteome</keyword>
<evidence type="ECO:0000313" key="1">
    <source>
        <dbReference type="EMBL" id="WDZ84202.1"/>
    </source>
</evidence>
<dbReference type="Proteomes" id="UP001219605">
    <property type="component" value="Chromosome"/>
</dbReference>